<evidence type="ECO:0000256" key="1">
    <source>
        <dbReference type="SAM" id="MobiDB-lite"/>
    </source>
</evidence>
<dbReference type="Pfam" id="PF07985">
    <property type="entry name" value="SRR1"/>
    <property type="match status" value="1"/>
</dbReference>
<dbReference type="InterPro" id="IPR012942">
    <property type="entry name" value="SRR1-like"/>
</dbReference>
<feature type="region of interest" description="Disordered" evidence="1">
    <location>
        <begin position="1"/>
        <end position="48"/>
    </location>
</feature>
<feature type="domain" description="SRR1-like" evidence="2">
    <location>
        <begin position="84"/>
        <end position="215"/>
    </location>
</feature>
<reference evidence="3" key="1">
    <citation type="journal article" date="2020" name="Stud. Mycol.">
        <title>101 Dothideomycetes genomes: a test case for predicting lifestyles and emergence of pathogens.</title>
        <authorList>
            <person name="Haridas S."/>
            <person name="Albert R."/>
            <person name="Binder M."/>
            <person name="Bloem J."/>
            <person name="Labutti K."/>
            <person name="Salamov A."/>
            <person name="Andreopoulos B."/>
            <person name="Baker S."/>
            <person name="Barry K."/>
            <person name="Bills G."/>
            <person name="Bluhm B."/>
            <person name="Cannon C."/>
            <person name="Castanera R."/>
            <person name="Culley D."/>
            <person name="Daum C."/>
            <person name="Ezra D."/>
            <person name="Gonzalez J."/>
            <person name="Henrissat B."/>
            <person name="Kuo A."/>
            <person name="Liang C."/>
            <person name="Lipzen A."/>
            <person name="Lutzoni F."/>
            <person name="Magnuson J."/>
            <person name="Mondo S."/>
            <person name="Nolan M."/>
            <person name="Ohm R."/>
            <person name="Pangilinan J."/>
            <person name="Park H.-J."/>
            <person name="Ramirez L."/>
            <person name="Alfaro M."/>
            <person name="Sun H."/>
            <person name="Tritt A."/>
            <person name="Yoshinaga Y."/>
            <person name="Zwiers L.-H."/>
            <person name="Turgeon B."/>
            <person name="Goodwin S."/>
            <person name="Spatafora J."/>
            <person name="Crous P."/>
            <person name="Grigoriev I."/>
        </authorList>
    </citation>
    <scope>NUCLEOTIDE SEQUENCE</scope>
    <source>
        <strain evidence="3">CBS 115976</strain>
    </source>
</reference>
<proteinExistence type="predicted"/>
<sequence length="223" mass="24610">MANTSNSSNSTQDPWTIVSRHKKHTKQQPTRKAKAQKPRPSSSSPSSLDEADIITILDRLRRNTTTWLTSPQHTRLSAILSCTAPPSRAIIAGLGNLDPSAPRDHHRALWQLALFLGLVRIFHPDWDPLTNLSTQLTSQPPISLTAQDPVFTPFDVETLSRVGITVDANAIEHANANTVLFAPFVDAVVLMPQILKGRDMSVYIGTDVHEVMERMEMSGYAAQ</sequence>
<evidence type="ECO:0000313" key="4">
    <source>
        <dbReference type="Proteomes" id="UP000799302"/>
    </source>
</evidence>
<dbReference type="PANTHER" id="PTHR42080:SF1">
    <property type="entry name" value="SRR1-LIKE DOMAIN-CONTAINING PROTEIN"/>
    <property type="match status" value="1"/>
</dbReference>
<accession>A0A6A6UNM4</accession>
<organism evidence="3 4">
    <name type="scientific">Microthyrium microscopicum</name>
    <dbReference type="NCBI Taxonomy" id="703497"/>
    <lineage>
        <taxon>Eukaryota</taxon>
        <taxon>Fungi</taxon>
        <taxon>Dikarya</taxon>
        <taxon>Ascomycota</taxon>
        <taxon>Pezizomycotina</taxon>
        <taxon>Dothideomycetes</taxon>
        <taxon>Dothideomycetes incertae sedis</taxon>
        <taxon>Microthyriales</taxon>
        <taxon>Microthyriaceae</taxon>
        <taxon>Microthyrium</taxon>
    </lineage>
</organism>
<dbReference type="AlphaFoldDB" id="A0A6A6UNM4"/>
<dbReference type="EMBL" id="MU004231">
    <property type="protein sequence ID" value="KAF2672678.1"/>
    <property type="molecule type" value="Genomic_DNA"/>
</dbReference>
<protein>
    <recommendedName>
        <fullName evidence="2">SRR1-like domain-containing protein</fullName>
    </recommendedName>
</protein>
<dbReference type="Proteomes" id="UP000799302">
    <property type="component" value="Unassembled WGS sequence"/>
</dbReference>
<evidence type="ECO:0000313" key="3">
    <source>
        <dbReference type="EMBL" id="KAF2672678.1"/>
    </source>
</evidence>
<name>A0A6A6UNM4_9PEZI</name>
<dbReference type="OrthoDB" id="5318346at2759"/>
<feature type="compositionally biased region" description="Basic residues" evidence="1">
    <location>
        <begin position="19"/>
        <end position="37"/>
    </location>
</feature>
<dbReference type="PANTHER" id="PTHR42080">
    <property type="entry name" value="SRR1 DOMAIN-CONTAINING PROTEIN"/>
    <property type="match status" value="1"/>
</dbReference>
<feature type="compositionally biased region" description="Polar residues" evidence="1">
    <location>
        <begin position="1"/>
        <end position="14"/>
    </location>
</feature>
<evidence type="ECO:0000259" key="2">
    <source>
        <dbReference type="Pfam" id="PF07985"/>
    </source>
</evidence>
<keyword evidence="4" id="KW-1185">Reference proteome</keyword>
<gene>
    <name evidence="3" type="ORF">BT63DRAFT_133513</name>
</gene>